<accession>A0A7R7XGN1</accession>
<evidence type="ECO:0000256" key="1">
    <source>
        <dbReference type="SAM" id="MobiDB-lite"/>
    </source>
</evidence>
<dbReference type="OrthoDB" id="4159814at2759"/>
<dbReference type="EMBL" id="AP024444">
    <property type="protein sequence ID" value="BCS20944.1"/>
    <property type="molecule type" value="Genomic_DNA"/>
</dbReference>
<evidence type="ECO:0000313" key="3">
    <source>
        <dbReference type="EMBL" id="BCS20944.1"/>
    </source>
</evidence>
<gene>
    <name evidence="3" type="ORF">APUU_21376A</name>
</gene>
<sequence>MAIAKEVIILIVIVGCVVSVLIGYSIHSLATNGFHGQGEPKEMSDDQRRYMREFRLKQMSWMARDARDARSRPDIETPVGSGVYSRMG</sequence>
<keyword evidence="2" id="KW-0812">Transmembrane</keyword>
<feature type="transmembrane region" description="Helical" evidence="2">
    <location>
        <begin position="7"/>
        <end position="26"/>
    </location>
</feature>
<dbReference type="AlphaFoldDB" id="A0A7R7XGN1"/>
<proteinExistence type="predicted"/>
<feature type="region of interest" description="Disordered" evidence="1">
    <location>
        <begin position="67"/>
        <end position="88"/>
    </location>
</feature>
<keyword evidence="2" id="KW-0472">Membrane</keyword>
<dbReference type="RefSeq" id="XP_041553138.1">
    <property type="nucleotide sequence ID" value="XM_041700121.1"/>
</dbReference>
<evidence type="ECO:0000313" key="4">
    <source>
        <dbReference type="Proteomes" id="UP000654913"/>
    </source>
</evidence>
<reference evidence="3" key="1">
    <citation type="submission" date="2021-01" db="EMBL/GenBank/DDBJ databases">
        <authorList>
            <consortium name="Aspergillus puulaauensis MK2 genome sequencing consortium"/>
            <person name="Kazuki M."/>
            <person name="Futagami T."/>
        </authorList>
    </citation>
    <scope>NUCLEOTIDE SEQUENCE</scope>
    <source>
        <strain evidence="3">MK2</strain>
    </source>
</reference>
<name>A0A7R7XGN1_9EURO</name>
<evidence type="ECO:0000256" key="2">
    <source>
        <dbReference type="SAM" id="Phobius"/>
    </source>
</evidence>
<dbReference type="KEGG" id="apuu:APUU_21376A"/>
<dbReference type="Proteomes" id="UP000654913">
    <property type="component" value="Chromosome 2"/>
</dbReference>
<keyword evidence="4" id="KW-1185">Reference proteome</keyword>
<dbReference type="GeneID" id="64970949"/>
<keyword evidence="2" id="KW-1133">Transmembrane helix</keyword>
<reference evidence="3" key="2">
    <citation type="submission" date="2021-02" db="EMBL/GenBank/DDBJ databases">
        <title>Aspergillus puulaauensis MK2 genome sequence.</title>
        <authorList>
            <person name="Futagami T."/>
            <person name="Mori K."/>
            <person name="Kadooka C."/>
            <person name="Tanaka T."/>
        </authorList>
    </citation>
    <scope>NUCLEOTIDE SEQUENCE</scope>
    <source>
        <strain evidence="3">MK2</strain>
    </source>
</reference>
<organism evidence="3 4">
    <name type="scientific">Aspergillus puulaauensis</name>
    <dbReference type="NCBI Taxonomy" id="1220207"/>
    <lineage>
        <taxon>Eukaryota</taxon>
        <taxon>Fungi</taxon>
        <taxon>Dikarya</taxon>
        <taxon>Ascomycota</taxon>
        <taxon>Pezizomycotina</taxon>
        <taxon>Eurotiomycetes</taxon>
        <taxon>Eurotiomycetidae</taxon>
        <taxon>Eurotiales</taxon>
        <taxon>Aspergillaceae</taxon>
        <taxon>Aspergillus</taxon>
    </lineage>
</organism>
<protein>
    <submittedName>
        <fullName evidence="3">Uncharacterized protein</fullName>
    </submittedName>
</protein>